<dbReference type="Gene3D" id="6.10.250.2930">
    <property type="match status" value="1"/>
</dbReference>
<keyword evidence="8" id="KW-0829">Tyrosine-protein kinase</keyword>
<proteinExistence type="predicted"/>
<feature type="transmembrane region" description="Helical" evidence="10">
    <location>
        <begin position="287"/>
        <end position="311"/>
    </location>
</feature>
<feature type="compositionally biased region" description="Basic and acidic residues" evidence="9">
    <location>
        <begin position="338"/>
        <end position="356"/>
    </location>
</feature>
<evidence type="ECO:0000256" key="9">
    <source>
        <dbReference type="SAM" id="MobiDB-lite"/>
    </source>
</evidence>
<name>A0A8H4QY00_9AGAR</name>
<feature type="compositionally biased region" description="Gly residues" evidence="9">
    <location>
        <begin position="407"/>
        <end position="416"/>
    </location>
</feature>
<evidence type="ECO:0000256" key="5">
    <source>
        <dbReference type="ARBA" id="ARBA00022777"/>
    </source>
</evidence>
<keyword evidence="5" id="KW-0418">Kinase</keyword>
<evidence type="ECO:0000256" key="8">
    <source>
        <dbReference type="ARBA" id="ARBA00023137"/>
    </source>
</evidence>
<evidence type="ECO:0000313" key="12">
    <source>
        <dbReference type="Proteomes" id="UP000521872"/>
    </source>
</evidence>
<evidence type="ECO:0000256" key="10">
    <source>
        <dbReference type="SAM" id="Phobius"/>
    </source>
</evidence>
<feature type="region of interest" description="Disordered" evidence="9">
    <location>
        <begin position="242"/>
        <end position="263"/>
    </location>
</feature>
<dbReference type="InterPro" id="IPR044912">
    <property type="entry name" value="Egfr_JX_dom"/>
</dbReference>
<sequence>MASSSILPSAHMKRLYLPLYLLYSVPTTLAYTWSFQNTPQQCKDLTIQIHGDDGVPPYSVLILPFGPSPLNVEARRNIEVKSQGQDSNITFQLKYPENSNFVAVVSDSKQFASGGTSVGAQVTSSDDDSCFDTKNSVSPIWAFSIEPANLIVQCSDMRIWWDPAVVQGNPDFLGVIPGGQSFVIPQGKITQVPSQGTGFTYKPSVRAGTYMYIVAGDNRGNGTGGAFGTTVAAGINTDNSCLSNNSPSSTPGSPAGGSYATGTNGAGTVGNTGGASGGSSGKSSTNIGAIVGGVIGGVVLFIVALLLFWFYRRRQKKYRRTKERPVDLLNAEDDGDDSPDHANGRTRANELPEYYRPEPFMVPDPTADGASVNGAEEDGRRPLSGTANSFYTRDGTPEPHSASMSGFGPGIGGSSVGGERRKGGAPRPMRAVNIIQHDDAGPSLPKESEDEPETIELPPAYTAVGRTKSPEGSPSPPVPGAAAAAAGPTAEPPAAAQ</sequence>
<dbReference type="PANTHER" id="PTHR15549">
    <property type="entry name" value="PAIRED IMMUNOGLOBULIN-LIKE TYPE 2 RECEPTOR"/>
    <property type="match status" value="1"/>
</dbReference>
<feature type="region of interest" description="Disordered" evidence="9">
    <location>
        <begin position="329"/>
        <end position="497"/>
    </location>
</feature>
<dbReference type="GO" id="GO:0004714">
    <property type="term" value="F:transmembrane receptor protein tyrosine kinase activity"/>
    <property type="evidence" value="ECO:0007669"/>
    <property type="project" value="UniProtKB-EC"/>
</dbReference>
<feature type="compositionally biased region" description="Low complexity" evidence="9">
    <location>
        <begin position="243"/>
        <end position="263"/>
    </location>
</feature>
<dbReference type="EC" id="2.7.10.1" evidence="2"/>
<reference evidence="11 12" key="1">
    <citation type="submission" date="2019-12" db="EMBL/GenBank/DDBJ databases">
        <authorList>
            <person name="Floudas D."/>
            <person name="Bentzer J."/>
            <person name="Ahren D."/>
            <person name="Johansson T."/>
            <person name="Persson P."/>
            <person name="Tunlid A."/>
        </authorList>
    </citation>
    <scope>NUCLEOTIDE SEQUENCE [LARGE SCALE GENOMIC DNA]</scope>
    <source>
        <strain evidence="11 12">CBS 102.39</strain>
    </source>
</reference>
<evidence type="ECO:0000313" key="11">
    <source>
        <dbReference type="EMBL" id="KAF4619577.1"/>
    </source>
</evidence>
<protein>
    <recommendedName>
        <fullName evidence="2">receptor protein-tyrosine kinase</fullName>
        <ecNumber evidence="2">2.7.10.1</ecNumber>
    </recommendedName>
</protein>
<gene>
    <name evidence="11" type="ORF">D9613_004792</name>
</gene>
<keyword evidence="12" id="KW-1185">Reference proteome</keyword>
<organism evidence="11 12">
    <name type="scientific">Agrocybe pediades</name>
    <dbReference type="NCBI Taxonomy" id="84607"/>
    <lineage>
        <taxon>Eukaryota</taxon>
        <taxon>Fungi</taxon>
        <taxon>Dikarya</taxon>
        <taxon>Basidiomycota</taxon>
        <taxon>Agaricomycotina</taxon>
        <taxon>Agaricomycetes</taxon>
        <taxon>Agaricomycetidae</taxon>
        <taxon>Agaricales</taxon>
        <taxon>Agaricineae</taxon>
        <taxon>Strophariaceae</taxon>
        <taxon>Agrocybe</taxon>
    </lineage>
</organism>
<dbReference type="GO" id="GO:0016020">
    <property type="term" value="C:membrane"/>
    <property type="evidence" value="ECO:0007669"/>
    <property type="project" value="UniProtKB-SubCell"/>
</dbReference>
<evidence type="ECO:0000256" key="2">
    <source>
        <dbReference type="ARBA" id="ARBA00011902"/>
    </source>
</evidence>
<evidence type="ECO:0000256" key="4">
    <source>
        <dbReference type="ARBA" id="ARBA00022692"/>
    </source>
</evidence>
<evidence type="ECO:0000256" key="3">
    <source>
        <dbReference type="ARBA" id="ARBA00022679"/>
    </source>
</evidence>
<evidence type="ECO:0000256" key="7">
    <source>
        <dbReference type="ARBA" id="ARBA00023136"/>
    </source>
</evidence>
<dbReference type="AlphaFoldDB" id="A0A8H4QY00"/>
<feature type="compositionally biased region" description="Low complexity" evidence="9">
    <location>
        <begin position="480"/>
        <end position="497"/>
    </location>
</feature>
<dbReference type="Proteomes" id="UP000521872">
    <property type="component" value="Unassembled WGS sequence"/>
</dbReference>
<comment type="subcellular location">
    <subcellularLocation>
        <location evidence="1">Membrane</location>
        <topology evidence="1">Single-pass membrane protein</topology>
    </subcellularLocation>
</comment>
<dbReference type="PANTHER" id="PTHR15549:SF26">
    <property type="entry name" value="AXIAL BUDDING PATTERN PROTEIN 2-RELATED"/>
    <property type="match status" value="1"/>
</dbReference>
<accession>A0A8H4QY00</accession>
<dbReference type="GO" id="GO:0071944">
    <property type="term" value="C:cell periphery"/>
    <property type="evidence" value="ECO:0007669"/>
    <property type="project" value="UniProtKB-ARBA"/>
</dbReference>
<keyword evidence="4 10" id="KW-0812">Transmembrane</keyword>
<keyword evidence="7 10" id="KW-0472">Membrane</keyword>
<keyword evidence="6 10" id="KW-1133">Transmembrane helix</keyword>
<comment type="caution">
    <text evidence="11">The sequence shown here is derived from an EMBL/GenBank/DDBJ whole genome shotgun (WGS) entry which is preliminary data.</text>
</comment>
<keyword evidence="3" id="KW-0808">Transferase</keyword>
<dbReference type="InterPro" id="IPR051694">
    <property type="entry name" value="Immunoregulatory_rcpt-like"/>
</dbReference>
<evidence type="ECO:0000256" key="1">
    <source>
        <dbReference type="ARBA" id="ARBA00004167"/>
    </source>
</evidence>
<dbReference type="EMBL" id="JAACJL010000016">
    <property type="protein sequence ID" value="KAF4619577.1"/>
    <property type="molecule type" value="Genomic_DNA"/>
</dbReference>
<evidence type="ECO:0000256" key="6">
    <source>
        <dbReference type="ARBA" id="ARBA00022989"/>
    </source>
</evidence>